<dbReference type="EMBL" id="CP149782">
    <property type="protein sequence ID" value="WYF44993.1"/>
    <property type="molecule type" value="Genomic_DNA"/>
</dbReference>
<dbReference type="PROSITE" id="PS50943">
    <property type="entry name" value="HTH_CROC1"/>
    <property type="match status" value="1"/>
</dbReference>
<dbReference type="InterPro" id="IPR001387">
    <property type="entry name" value="Cro/C1-type_HTH"/>
</dbReference>
<dbReference type="CDD" id="cd00093">
    <property type="entry name" value="HTH_XRE"/>
    <property type="match status" value="1"/>
</dbReference>
<name>A0AAU6Q420_9DEIO</name>
<dbReference type="Gene3D" id="1.10.260.40">
    <property type="entry name" value="lambda repressor-like DNA-binding domains"/>
    <property type="match status" value="1"/>
</dbReference>
<dbReference type="RefSeq" id="WP_339096165.1">
    <property type="nucleotide sequence ID" value="NZ_CP149782.1"/>
</dbReference>
<dbReference type="InterPro" id="IPR010982">
    <property type="entry name" value="Lambda_DNA-bd_dom_sf"/>
</dbReference>
<gene>
    <name evidence="2" type="ORF">WDJ50_02430</name>
</gene>
<accession>A0AAU6Q420</accession>
<dbReference type="Pfam" id="PF01381">
    <property type="entry name" value="HTH_3"/>
    <property type="match status" value="1"/>
</dbReference>
<proteinExistence type="predicted"/>
<feature type="domain" description="HTH cro/C1-type" evidence="1">
    <location>
        <begin position="12"/>
        <end position="66"/>
    </location>
</feature>
<evidence type="ECO:0000313" key="2">
    <source>
        <dbReference type="EMBL" id="WYF44993.1"/>
    </source>
</evidence>
<dbReference type="AlphaFoldDB" id="A0AAU6Q420"/>
<dbReference type="GO" id="GO:0003677">
    <property type="term" value="F:DNA binding"/>
    <property type="evidence" value="ECO:0007669"/>
    <property type="project" value="InterPro"/>
</dbReference>
<reference evidence="2" key="1">
    <citation type="submission" date="2024-03" db="EMBL/GenBank/DDBJ databases">
        <title>Deinococcus weizhi sp. nov., isolated from human skin.</title>
        <authorList>
            <person name="Wei Z."/>
            <person name="Tian F."/>
            <person name="Yang C."/>
            <person name="Xin L.T."/>
            <person name="Wen Z.J."/>
            <person name="Lan K.C."/>
            <person name="Yu L."/>
            <person name="Zhe W."/>
            <person name="Dan F.D."/>
            <person name="Jun W."/>
            <person name="Rui Z."/>
            <person name="Yong X.J."/>
            <person name="Ting Y."/>
            <person name="Wei X."/>
            <person name="Xu Z.G."/>
            <person name="Xin Z."/>
            <person name="Dong F.G."/>
            <person name="Ni X.M."/>
            <person name="Zheng M.G."/>
            <person name="Chun Y."/>
            <person name="Qian W.X."/>
        </authorList>
    </citation>
    <scope>NUCLEOTIDE SEQUENCE</scope>
    <source>
        <strain evidence="2">VB142</strain>
    </source>
</reference>
<evidence type="ECO:0000259" key="1">
    <source>
        <dbReference type="PROSITE" id="PS50943"/>
    </source>
</evidence>
<sequence length="347" mass="39347">MSNATLSPGKRLQELLESRGMKNVELASLLGRSSQYVTDIIKGKKDLDVELALQLEQVLGGEPSAQQWMTWVIEYRRHTPEISRMEVLSKPYAKELIKLKWINGKQSPAALAREIDAFWALKDIAVGAFRQTAGNKRLPDVDARAAWSIEVYRRACQQTDVADYDKSRLPELYGRLKGLMQSVEDVKEVKPLLASYGIRLVFLPNPPKCPVDGVGYVNEGKPYIGLSLRIARIDSFWFTLLHEMKHIEAEDKIQPADTIDRPVDSVIERRANAGARQLLFDDERYQNFVDRGVFTLPAVDAEVARTDGTNHAVHRAILLGRLKNDYYLDWSQFAREHTGVRDVLLTS</sequence>
<dbReference type="SMART" id="SM00530">
    <property type="entry name" value="HTH_XRE"/>
    <property type="match status" value="1"/>
</dbReference>
<organism evidence="2">
    <name type="scientific">Deinococcus sp. VB142</name>
    <dbReference type="NCBI Taxonomy" id="3112952"/>
    <lineage>
        <taxon>Bacteria</taxon>
        <taxon>Thermotogati</taxon>
        <taxon>Deinococcota</taxon>
        <taxon>Deinococci</taxon>
        <taxon>Deinococcales</taxon>
        <taxon>Deinococcaceae</taxon>
        <taxon>Deinococcus</taxon>
    </lineage>
</organism>
<protein>
    <submittedName>
        <fullName evidence="2">Helix-turn-helix domain-containing protein</fullName>
    </submittedName>
</protein>
<dbReference type="SUPFAM" id="SSF47413">
    <property type="entry name" value="lambda repressor-like DNA-binding domains"/>
    <property type="match status" value="1"/>
</dbReference>